<dbReference type="OrthoDB" id="1609931at2759"/>
<proteinExistence type="predicted"/>
<evidence type="ECO:0000256" key="1">
    <source>
        <dbReference type="SAM" id="MobiDB-lite"/>
    </source>
</evidence>
<keyword evidence="3" id="KW-1185">Reference proteome</keyword>
<evidence type="ECO:0000313" key="2">
    <source>
        <dbReference type="EMBL" id="KZV24385.1"/>
    </source>
</evidence>
<dbReference type="Proteomes" id="UP000250235">
    <property type="component" value="Unassembled WGS sequence"/>
</dbReference>
<name>A0A2Z7ARB2_9LAMI</name>
<protein>
    <submittedName>
        <fullName evidence="2">Uncharacterized protein</fullName>
    </submittedName>
</protein>
<sequence length="189" mass="20878">MGQALRRATGRIGSSRVDTTPSPSSLSKPIERRPPAAPINHELVNPGGTSGTEGASRVNSDNVLEDRDPQYDIMLSKMVGRIRPKPGGKLEMGEASVVDKYKRPLPKLRTTNQDSSRYEERPAPPGTLNISQLRQIILLYEGKAEDHDGPMDIAQIAKRFRVDVTQIQKIVQFVASPPELNNNSKNEQQ</sequence>
<feature type="region of interest" description="Disordered" evidence="1">
    <location>
        <begin position="84"/>
        <end position="127"/>
    </location>
</feature>
<feature type="region of interest" description="Disordered" evidence="1">
    <location>
        <begin position="1"/>
        <end position="69"/>
    </location>
</feature>
<evidence type="ECO:0000313" key="3">
    <source>
        <dbReference type="Proteomes" id="UP000250235"/>
    </source>
</evidence>
<organism evidence="2 3">
    <name type="scientific">Dorcoceras hygrometricum</name>
    <dbReference type="NCBI Taxonomy" id="472368"/>
    <lineage>
        <taxon>Eukaryota</taxon>
        <taxon>Viridiplantae</taxon>
        <taxon>Streptophyta</taxon>
        <taxon>Embryophyta</taxon>
        <taxon>Tracheophyta</taxon>
        <taxon>Spermatophyta</taxon>
        <taxon>Magnoliopsida</taxon>
        <taxon>eudicotyledons</taxon>
        <taxon>Gunneridae</taxon>
        <taxon>Pentapetalae</taxon>
        <taxon>asterids</taxon>
        <taxon>lamiids</taxon>
        <taxon>Lamiales</taxon>
        <taxon>Gesneriaceae</taxon>
        <taxon>Didymocarpoideae</taxon>
        <taxon>Trichosporeae</taxon>
        <taxon>Loxocarpinae</taxon>
        <taxon>Dorcoceras</taxon>
    </lineage>
</organism>
<dbReference type="AlphaFoldDB" id="A0A2Z7ARB2"/>
<reference evidence="2 3" key="1">
    <citation type="journal article" date="2015" name="Proc. Natl. Acad. Sci. U.S.A.">
        <title>The resurrection genome of Boea hygrometrica: A blueprint for survival of dehydration.</title>
        <authorList>
            <person name="Xiao L."/>
            <person name="Yang G."/>
            <person name="Zhang L."/>
            <person name="Yang X."/>
            <person name="Zhao S."/>
            <person name="Ji Z."/>
            <person name="Zhou Q."/>
            <person name="Hu M."/>
            <person name="Wang Y."/>
            <person name="Chen M."/>
            <person name="Xu Y."/>
            <person name="Jin H."/>
            <person name="Xiao X."/>
            <person name="Hu G."/>
            <person name="Bao F."/>
            <person name="Hu Y."/>
            <person name="Wan P."/>
            <person name="Li L."/>
            <person name="Deng X."/>
            <person name="Kuang T."/>
            <person name="Xiang C."/>
            <person name="Zhu J.K."/>
            <person name="Oliver M.J."/>
            <person name="He Y."/>
        </authorList>
    </citation>
    <scope>NUCLEOTIDE SEQUENCE [LARGE SCALE GENOMIC DNA]</scope>
    <source>
        <strain evidence="3">cv. XS01</strain>
    </source>
</reference>
<dbReference type="EMBL" id="KV012822">
    <property type="protein sequence ID" value="KZV24385.1"/>
    <property type="molecule type" value="Genomic_DNA"/>
</dbReference>
<accession>A0A2Z7ARB2</accession>
<gene>
    <name evidence="2" type="ORF">F511_17576</name>
</gene>
<feature type="compositionally biased region" description="Polar residues" evidence="1">
    <location>
        <begin position="16"/>
        <end position="27"/>
    </location>
</feature>
<dbReference type="PANTHER" id="PTHR36759">
    <property type="entry name" value="DYNEIN BETA CHAIN, CILIARY PROTEIN"/>
    <property type="match status" value="1"/>
</dbReference>
<dbReference type="PANTHER" id="PTHR36759:SF1">
    <property type="entry name" value="DYNEIN BETA CHAIN, CILIARY PROTEIN"/>
    <property type="match status" value="1"/>
</dbReference>